<feature type="compositionally biased region" description="Basic residues" evidence="14">
    <location>
        <begin position="421"/>
        <end position="431"/>
    </location>
</feature>
<evidence type="ECO:0000313" key="19">
    <source>
        <dbReference type="RefSeq" id="XP_014470660.1"/>
    </source>
</evidence>
<evidence type="ECO:0000256" key="10">
    <source>
        <dbReference type="ARBA" id="ARBA00023187"/>
    </source>
</evidence>
<evidence type="ECO:0000256" key="7">
    <source>
        <dbReference type="ARBA" id="ARBA00022884"/>
    </source>
</evidence>
<feature type="compositionally biased region" description="Basic and acidic residues" evidence="14">
    <location>
        <begin position="398"/>
        <end position="420"/>
    </location>
</feature>
<dbReference type="InterPro" id="IPR045180">
    <property type="entry name" value="La_dom_prot"/>
</dbReference>
<feature type="domain" description="XRRM" evidence="17">
    <location>
        <begin position="509"/>
        <end position="618"/>
    </location>
</feature>
<dbReference type="KEGG" id="dqu:106742323"/>
<evidence type="ECO:0000256" key="4">
    <source>
        <dbReference type="ARBA" id="ARBA00022664"/>
    </source>
</evidence>
<dbReference type="Pfam" id="PF00076">
    <property type="entry name" value="RRM_1"/>
    <property type="match status" value="1"/>
</dbReference>
<dbReference type="GO" id="GO:0007283">
    <property type="term" value="P:spermatogenesis"/>
    <property type="evidence" value="ECO:0007669"/>
    <property type="project" value="UniProtKB-KW"/>
</dbReference>
<evidence type="ECO:0000256" key="9">
    <source>
        <dbReference type="ARBA" id="ARBA00023163"/>
    </source>
</evidence>
<evidence type="ECO:0000256" key="14">
    <source>
        <dbReference type="SAM" id="MobiDB-lite"/>
    </source>
</evidence>
<dbReference type="InterPro" id="IPR036390">
    <property type="entry name" value="WH_DNA-bd_sf"/>
</dbReference>
<evidence type="ECO:0000259" key="15">
    <source>
        <dbReference type="PROSITE" id="PS50102"/>
    </source>
</evidence>
<evidence type="ECO:0000256" key="13">
    <source>
        <dbReference type="PROSITE-ProRule" id="PRU00332"/>
    </source>
</evidence>
<keyword evidence="9" id="KW-0804">Transcription</keyword>
<evidence type="ECO:0000256" key="11">
    <source>
        <dbReference type="ARBA" id="ARBA00023242"/>
    </source>
</evidence>
<keyword evidence="7 13" id="KW-0694">RNA-binding</keyword>
<reference evidence="19" key="1">
    <citation type="submission" date="2025-08" db="UniProtKB">
        <authorList>
            <consortium name="RefSeq"/>
        </authorList>
    </citation>
    <scope>IDENTIFICATION</scope>
</reference>
<dbReference type="InterPro" id="IPR002344">
    <property type="entry name" value="Lupus_La"/>
</dbReference>
<keyword evidence="18" id="KW-1185">Reference proteome</keyword>
<dbReference type="Pfam" id="PF08777">
    <property type="entry name" value="RRM_3"/>
    <property type="match status" value="1"/>
</dbReference>
<evidence type="ECO:0000313" key="18">
    <source>
        <dbReference type="Proteomes" id="UP000515204"/>
    </source>
</evidence>
<dbReference type="PROSITE" id="PS50102">
    <property type="entry name" value="RRM"/>
    <property type="match status" value="1"/>
</dbReference>
<dbReference type="GeneID" id="106742323"/>
<name>A0A6P3WXA9_DINQU</name>
<evidence type="ECO:0000256" key="12">
    <source>
        <dbReference type="ARBA" id="ARBA00029640"/>
    </source>
</evidence>
<organism evidence="18 19">
    <name type="scientific">Dinoponera quadriceps</name>
    <name type="common">South American ant</name>
    <dbReference type="NCBI Taxonomy" id="609295"/>
    <lineage>
        <taxon>Eukaryota</taxon>
        <taxon>Metazoa</taxon>
        <taxon>Ecdysozoa</taxon>
        <taxon>Arthropoda</taxon>
        <taxon>Hexapoda</taxon>
        <taxon>Insecta</taxon>
        <taxon>Pterygota</taxon>
        <taxon>Neoptera</taxon>
        <taxon>Endopterygota</taxon>
        <taxon>Hymenoptera</taxon>
        <taxon>Apocrita</taxon>
        <taxon>Aculeata</taxon>
        <taxon>Formicoidea</taxon>
        <taxon>Formicidae</taxon>
        <taxon>Ponerinae</taxon>
        <taxon>Ponerini</taxon>
        <taxon>Dinoponera</taxon>
    </lineage>
</organism>
<dbReference type="SMART" id="SM00715">
    <property type="entry name" value="LA"/>
    <property type="match status" value="1"/>
</dbReference>
<dbReference type="GO" id="GO:0030154">
    <property type="term" value="P:cell differentiation"/>
    <property type="evidence" value="ECO:0007669"/>
    <property type="project" value="UniProtKB-KW"/>
</dbReference>
<dbReference type="SMART" id="SM00360">
    <property type="entry name" value="RRM"/>
    <property type="match status" value="1"/>
</dbReference>
<protein>
    <recommendedName>
        <fullName evidence="3">La-related protein 7</fullName>
    </recommendedName>
    <alternativeName>
        <fullName evidence="12">La ribonucleoprotein domain family member 7</fullName>
    </alternativeName>
</protein>
<comment type="subcellular location">
    <subcellularLocation>
        <location evidence="1">Nucleus</location>
        <location evidence="1">Nucleoplasm</location>
    </subcellularLocation>
</comment>
<dbReference type="GO" id="GO:0006397">
    <property type="term" value="P:mRNA processing"/>
    <property type="evidence" value="ECO:0007669"/>
    <property type="project" value="UniProtKB-KW"/>
</dbReference>
<dbReference type="GO" id="GO:1990904">
    <property type="term" value="C:ribonucleoprotein complex"/>
    <property type="evidence" value="ECO:0007669"/>
    <property type="project" value="UniProtKB-UniRule"/>
</dbReference>
<dbReference type="PANTHER" id="PTHR22792:SF62">
    <property type="entry name" value="LA-RELATED PROTEIN 7"/>
    <property type="match status" value="1"/>
</dbReference>
<evidence type="ECO:0000256" key="2">
    <source>
        <dbReference type="ARBA" id="ARBA00008680"/>
    </source>
</evidence>
<dbReference type="CTD" id="51574"/>
<dbReference type="RefSeq" id="XP_014470660.1">
    <property type="nucleotide sequence ID" value="XM_014615174.1"/>
</dbReference>
<dbReference type="PROSITE" id="PS50961">
    <property type="entry name" value="HTH_LA"/>
    <property type="match status" value="1"/>
</dbReference>
<keyword evidence="11" id="KW-0539">Nucleus</keyword>
<evidence type="ECO:0000256" key="3">
    <source>
        <dbReference type="ARBA" id="ARBA00015867"/>
    </source>
</evidence>
<dbReference type="PANTHER" id="PTHR22792">
    <property type="entry name" value="LUPUS LA PROTEIN-RELATED"/>
    <property type="match status" value="1"/>
</dbReference>
<dbReference type="InterPro" id="IPR000504">
    <property type="entry name" value="RRM_dom"/>
</dbReference>
<keyword evidence="4" id="KW-0507">mRNA processing</keyword>
<dbReference type="CDD" id="cd12290">
    <property type="entry name" value="RRM1_LARP7"/>
    <property type="match status" value="1"/>
</dbReference>
<evidence type="ECO:0000256" key="1">
    <source>
        <dbReference type="ARBA" id="ARBA00004642"/>
    </source>
</evidence>
<evidence type="ECO:0000256" key="8">
    <source>
        <dbReference type="ARBA" id="ARBA00023015"/>
    </source>
</evidence>
<dbReference type="InterPro" id="IPR036388">
    <property type="entry name" value="WH-like_DNA-bd_sf"/>
</dbReference>
<dbReference type="GO" id="GO:0008380">
    <property type="term" value="P:RNA splicing"/>
    <property type="evidence" value="ECO:0007669"/>
    <property type="project" value="UniProtKB-KW"/>
</dbReference>
<feature type="compositionally biased region" description="Basic and acidic residues" evidence="14">
    <location>
        <begin position="377"/>
        <end position="388"/>
    </location>
</feature>
<dbReference type="Pfam" id="PF05383">
    <property type="entry name" value="La"/>
    <property type="match status" value="1"/>
</dbReference>
<dbReference type="GO" id="GO:0005654">
    <property type="term" value="C:nucleoplasm"/>
    <property type="evidence" value="ECO:0007669"/>
    <property type="project" value="UniProtKB-SubCell"/>
</dbReference>
<keyword evidence="5" id="KW-0221">Differentiation</keyword>
<dbReference type="InterPro" id="IPR012677">
    <property type="entry name" value="Nucleotide-bd_a/b_plait_sf"/>
</dbReference>
<keyword evidence="8" id="KW-0805">Transcription regulation</keyword>
<dbReference type="Proteomes" id="UP000515204">
    <property type="component" value="Unplaced"/>
</dbReference>
<feature type="region of interest" description="Disordered" evidence="14">
    <location>
        <begin position="325"/>
        <end position="346"/>
    </location>
</feature>
<dbReference type="SUPFAM" id="SSF46785">
    <property type="entry name" value="Winged helix' DNA-binding domain"/>
    <property type="match status" value="1"/>
</dbReference>
<comment type="similarity">
    <text evidence="2">Belongs to the LARP7 family.</text>
</comment>
<dbReference type="GO" id="GO:0003723">
    <property type="term" value="F:RNA binding"/>
    <property type="evidence" value="ECO:0007669"/>
    <property type="project" value="UniProtKB-UniRule"/>
</dbReference>
<dbReference type="InterPro" id="IPR035979">
    <property type="entry name" value="RBD_domain_sf"/>
</dbReference>
<dbReference type="InterPro" id="IPR034910">
    <property type="entry name" value="LARP7_RRM2"/>
</dbReference>
<dbReference type="CDD" id="cd12542">
    <property type="entry name" value="RRM2_LARP7"/>
    <property type="match status" value="1"/>
</dbReference>
<evidence type="ECO:0000256" key="5">
    <source>
        <dbReference type="ARBA" id="ARBA00022782"/>
    </source>
</evidence>
<feature type="domain" description="RRM" evidence="15">
    <location>
        <begin position="138"/>
        <end position="223"/>
    </location>
</feature>
<dbReference type="InterPro" id="IPR006630">
    <property type="entry name" value="La_HTH"/>
</dbReference>
<dbReference type="PROSITE" id="PS51939">
    <property type="entry name" value="XRRM"/>
    <property type="match status" value="1"/>
</dbReference>
<sequence length="630" mass="72882">MVMEEQESNIELASERIPVPQIQQPKMDLIKLNSRSGVSRGKPRLRKKALHAAILKQMEFYFSDANLNKDRYLSELLKKNPYVDLDIFANFNKLSTLTTDTSRIAKALQRSTVLKVSEDGKKVCRLTPINKKEDTDECTVYVQNLPPDTDHDWLISAFSKYGTVVYVSIPRYKSNKKIKGFAFVEFDTPTSAKQCIKAFQEEGCVLPSHTSPSDLLSITTFNNENLTICNKPEQHIPEETVATGDDKKNVAKDQTKNDVHENETDQLDTNARHSLGKRKLVPAKSFVVDENGVRIKKRRTTTDQNIADQHNSDMENQETSNKDIITNRNKTVETDRKRKRKLSINDTSKLGYEGMVKRDSRGSTAQLDKNQAIEMAKSVDKRHDDSNKESVLQAGKYPVERDTDAISSNIEEKETGADERKKKKNRKKRSNFQKDITSDMMQVMAKRDWKRLRNKYLELQKGKMQQLKLHLKKTRWNYDKAGQNCDQKPKYEKDEKVDKAEQSCYGRINYTPGIIVKIEMNQPCTDLQSFKMDLKGDNCVKYIDVTHGSCEAYVRCDTAEAAQSFVQKSYEGRHLTILKDDEEKLYWNKIEQDRQEKLHNKKRFKQRGRDKLLKRAEKELGKCIKFDQYI</sequence>
<dbReference type="SUPFAM" id="SSF54928">
    <property type="entry name" value="RNA-binding domain, RBD"/>
    <property type="match status" value="1"/>
</dbReference>
<evidence type="ECO:0000256" key="6">
    <source>
        <dbReference type="ARBA" id="ARBA00022871"/>
    </source>
</evidence>
<dbReference type="AlphaFoldDB" id="A0A6P3WXA9"/>
<keyword evidence="10" id="KW-0508">mRNA splicing</keyword>
<accession>A0A6P3WXA9</accession>
<keyword evidence="6" id="KW-0744">Spermatogenesis</keyword>
<gene>
    <name evidence="19" type="primary">LOC106742323</name>
</gene>
<feature type="region of interest" description="Disordered" evidence="14">
    <location>
        <begin position="377"/>
        <end position="436"/>
    </location>
</feature>
<feature type="domain" description="HTH La-type RNA-binding" evidence="16">
    <location>
        <begin position="44"/>
        <end position="133"/>
    </location>
</feature>
<dbReference type="InterPro" id="IPR034887">
    <property type="entry name" value="LARP7_RRM1"/>
</dbReference>
<dbReference type="PRINTS" id="PR00302">
    <property type="entry name" value="LUPUSLA"/>
</dbReference>
<evidence type="ECO:0000259" key="16">
    <source>
        <dbReference type="PROSITE" id="PS50961"/>
    </source>
</evidence>
<dbReference type="CDD" id="cd07323">
    <property type="entry name" value="LAM"/>
    <property type="match status" value="1"/>
</dbReference>
<dbReference type="Gene3D" id="3.30.70.330">
    <property type="match status" value="2"/>
</dbReference>
<dbReference type="OrthoDB" id="439993at2759"/>
<dbReference type="Gene3D" id="1.10.10.10">
    <property type="entry name" value="Winged helix-like DNA-binding domain superfamily/Winged helix DNA-binding domain"/>
    <property type="match status" value="1"/>
</dbReference>
<dbReference type="InterPro" id="IPR014886">
    <property type="entry name" value="La_xRRM"/>
</dbReference>
<evidence type="ECO:0000259" key="17">
    <source>
        <dbReference type="PROSITE" id="PS51939"/>
    </source>
</evidence>
<proteinExistence type="inferred from homology"/>